<keyword evidence="2" id="KW-1185">Reference proteome</keyword>
<organism evidence="1 2">
    <name type="scientific">Campylobacter gracilis RM3268</name>
    <dbReference type="NCBI Taxonomy" id="553220"/>
    <lineage>
        <taxon>Bacteria</taxon>
        <taxon>Pseudomonadati</taxon>
        <taxon>Campylobacterota</taxon>
        <taxon>Epsilonproteobacteria</taxon>
        <taxon>Campylobacterales</taxon>
        <taxon>Campylobacteraceae</taxon>
        <taxon>Campylobacter</taxon>
    </lineage>
</organism>
<comment type="caution">
    <text evidence="1">The sequence shown here is derived from an EMBL/GenBank/DDBJ whole genome shotgun (WGS) entry which is preliminary data.</text>
</comment>
<dbReference type="AlphaFoldDB" id="C8PJJ9"/>
<protein>
    <submittedName>
        <fullName evidence="1">Uncharacterized protein</fullName>
    </submittedName>
</protein>
<reference evidence="1 2" key="1">
    <citation type="submission" date="2009-07" db="EMBL/GenBank/DDBJ databases">
        <authorList>
            <person name="Madupu R."/>
            <person name="Sebastian Y."/>
            <person name="Durkin A.S."/>
            <person name="Torralba M."/>
            <person name="Methe B."/>
            <person name="Sutton G.G."/>
            <person name="Strausberg R.L."/>
            <person name="Nelson K.E."/>
        </authorList>
    </citation>
    <scope>NUCLEOTIDE SEQUENCE [LARGE SCALE GENOMIC DNA]</scope>
    <source>
        <strain evidence="1 2">RM3268</strain>
    </source>
</reference>
<gene>
    <name evidence="1" type="ORF">CAMGR0001_1399</name>
</gene>
<evidence type="ECO:0000313" key="1">
    <source>
        <dbReference type="EMBL" id="EEV17104.1"/>
    </source>
</evidence>
<evidence type="ECO:0000313" key="2">
    <source>
        <dbReference type="Proteomes" id="UP000005709"/>
    </source>
</evidence>
<dbReference type="EMBL" id="ACYG01000027">
    <property type="protein sequence ID" value="EEV17104.1"/>
    <property type="molecule type" value="Genomic_DNA"/>
</dbReference>
<accession>C8PJJ9</accession>
<name>C8PJJ9_9BACT</name>
<proteinExistence type="predicted"/>
<sequence>MILRAIRKMRLSVRISRLDLKGCSPLYRRFRLCGVLGLQKPYEL</sequence>
<dbReference type="Proteomes" id="UP000005709">
    <property type="component" value="Unassembled WGS sequence"/>
</dbReference>